<dbReference type="Gene3D" id="3.40.190.10">
    <property type="entry name" value="Periplasmic binding protein-like II"/>
    <property type="match status" value="2"/>
</dbReference>
<evidence type="ECO:0000259" key="8">
    <source>
        <dbReference type="Pfam" id="PF01379"/>
    </source>
</evidence>
<dbReference type="InterPro" id="IPR000860">
    <property type="entry name" value="HemC"/>
</dbReference>
<accession>A0A1J5E5P2</accession>
<dbReference type="Pfam" id="PF01379">
    <property type="entry name" value="Porphobil_deam"/>
    <property type="match status" value="1"/>
</dbReference>
<keyword evidence="5 7" id="KW-0627">Porphyrin biosynthesis</keyword>
<evidence type="ECO:0000313" key="10">
    <source>
        <dbReference type="EMBL" id="OIP43661.1"/>
    </source>
</evidence>
<dbReference type="PIRSF" id="PIRSF001438">
    <property type="entry name" value="4pyrrol_synth_OHMeBilane_synth"/>
    <property type="match status" value="1"/>
</dbReference>
<dbReference type="Gene3D" id="3.30.160.40">
    <property type="entry name" value="Porphobilinogen deaminase, C-terminal domain"/>
    <property type="match status" value="1"/>
</dbReference>
<gene>
    <name evidence="7" type="primary">hemC</name>
    <name evidence="10" type="ORF">AUJ95_00180</name>
</gene>
<dbReference type="GO" id="GO:0005737">
    <property type="term" value="C:cytoplasm"/>
    <property type="evidence" value="ECO:0007669"/>
    <property type="project" value="UniProtKB-UniRule"/>
</dbReference>
<dbReference type="InterPro" id="IPR022417">
    <property type="entry name" value="Porphobilin_deaminase_N"/>
</dbReference>
<dbReference type="AlphaFoldDB" id="A0A1J5E5P2"/>
<dbReference type="PRINTS" id="PR00151">
    <property type="entry name" value="PORPHBDMNASE"/>
</dbReference>
<feature type="domain" description="Porphobilinogen deaminase N-terminal" evidence="8">
    <location>
        <begin position="4"/>
        <end position="225"/>
    </location>
</feature>
<dbReference type="InterPro" id="IPR036803">
    <property type="entry name" value="Porphobilinogen_deaminase_C_sf"/>
</dbReference>
<dbReference type="GO" id="GO:0006782">
    <property type="term" value="P:protoporphyrinogen IX biosynthetic process"/>
    <property type="evidence" value="ECO:0007669"/>
    <property type="project" value="UniProtKB-UniRule"/>
</dbReference>
<feature type="modified residue" description="S-(dipyrrolylmethanemethyl)cysteine" evidence="7">
    <location>
        <position position="256"/>
    </location>
</feature>
<feature type="domain" description="Porphobilinogen deaminase C-terminal" evidence="9">
    <location>
        <begin position="240"/>
        <end position="314"/>
    </location>
</feature>
<evidence type="ECO:0000256" key="3">
    <source>
        <dbReference type="ARBA" id="ARBA00005638"/>
    </source>
</evidence>
<protein>
    <recommendedName>
        <fullName evidence="7">Porphobilinogen deaminase</fullName>
        <shortName evidence="7">PBG</shortName>
        <ecNumber evidence="7">2.5.1.61</ecNumber>
    </recommendedName>
    <alternativeName>
        <fullName evidence="7">Hydroxymethylbilane synthase</fullName>
        <shortName evidence="7">HMBS</shortName>
    </alternativeName>
    <alternativeName>
        <fullName evidence="7">Pre-uroporphyrinogen synthase</fullName>
    </alternativeName>
</protein>
<dbReference type="STRING" id="1817895.AUJ95_00180"/>
<evidence type="ECO:0000256" key="2">
    <source>
        <dbReference type="ARBA" id="ARBA00004735"/>
    </source>
</evidence>
<comment type="function">
    <text evidence="1 7">Tetrapolymerization of the monopyrrole PBG into the hydroxymethylbilane pre-uroporphyrinogen in several discrete steps.</text>
</comment>
<evidence type="ECO:0000313" key="11">
    <source>
        <dbReference type="Proteomes" id="UP000183085"/>
    </source>
</evidence>
<dbReference type="FunFam" id="3.40.190.10:FF:000004">
    <property type="entry name" value="Porphobilinogen deaminase"/>
    <property type="match status" value="1"/>
</dbReference>
<comment type="similarity">
    <text evidence="3 7">Belongs to the HMBS family.</text>
</comment>
<reference evidence="10 11" key="1">
    <citation type="journal article" date="2016" name="Environ. Microbiol.">
        <title>Genomic resolution of a cold subsurface aquifer community provides metabolic insights for novel microbes adapted to high CO concentrations.</title>
        <authorList>
            <person name="Probst A.J."/>
            <person name="Castelle C.J."/>
            <person name="Singh A."/>
            <person name="Brown C.T."/>
            <person name="Anantharaman K."/>
            <person name="Sharon I."/>
            <person name="Hug L.A."/>
            <person name="Burstein D."/>
            <person name="Emerson J.B."/>
            <person name="Thomas B.C."/>
            <person name="Banfield J.F."/>
        </authorList>
    </citation>
    <scope>NUCLEOTIDE SEQUENCE [LARGE SCALE GENOMIC DNA]</scope>
    <source>
        <strain evidence="10">CG2_30_40_21</strain>
    </source>
</reference>
<dbReference type="EMBL" id="MNYI01000007">
    <property type="protein sequence ID" value="OIP43661.1"/>
    <property type="molecule type" value="Genomic_DNA"/>
</dbReference>
<evidence type="ECO:0000256" key="6">
    <source>
        <dbReference type="ARBA" id="ARBA00048169"/>
    </source>
</evidence>
<comment type="subunit">
    <text evidence="7">Monomer.</text>
</comment>
<dbReference type="PANTHER" id="PTHR11557">
    <property type="entry name" value="PORPHOBILINOGEN DEAMINASE"/>
    <property type="match status" value="1"/>
</dbReference>
<dbReference type="Proteomes" id="UP000183085">
    <property type="component" value="Unassembled WGS sequence"/>
</dbReference>
<dbReference type="GO" id="GO:0004418">
    <property type="term" value="F:hydroxymethylbilane synthase activity"/>
    <property type="evidence" value="ECO:0007669"/>
    <property type="project" value="UniProtKB-UniRule"/>
</dbReference>
<evidence type="ECO:0000259" key="9">
    <source>
        <dbReference type="Pfam" id="PF03900"/>
    </source>
</evidence>
<comment type="miscellaneous">
    <text evidence="7">The porphobilinogen subunits are added to the dipyrromethane group.</text>
</comment>
<dbReference type="HAMAP" id="MF_00260">
    <property type="entry name" value="Porphobil_deam"/>
    <property type="match status" value="1"/>
</dbReference>
<evidence type="ECO:0000256" key="7">
    <source>
        <dbReference type="HAMAP-Rule" id="MF_00260"/>
    </source>
</evidence>
<evidence type="ECO:0000256" key="5">
    <source>
        <dbReference type="ARBA" id="ARBA00023244"/>
    </source>
</evidence>
<evidence type="ECO:0000256" key="1">
    <source>
        <dbReference type="ARBA" id="ARBA00002869"/>
    </source>
</evidence>
<comment type="caution">
    <text evidence="10">The sequence shown here is derived from an EMBL/GenBank/DDBJ whole genome shotgun (WGS) entry which is preliminary data.</text>
</comment>
<dbReference type="Pfam" id="PF03900">
    <property type="entry name" value="Porphobil_deamC"/>
    <property type="match status" value="1"/>
</dbReference>
<dbReference type="PANTHER" id="PTHR11557:SF0">
    <property type="entry name" value="PORPHOBILINOGEN DEAMINASE"/>
    <property type="match status" value="1"/>
</dbReference>
<dbReference type="InterPro" id="IPR022418">
    <property type="entry name" value="Porphobilinogen_deaminase_C"/>
</dbReference>
<keyword evidence="4 7" id="KW-0808">Transferase</keyword>
<name>A0A1J5E5P2_9BACT</name>
<dbReference type="NCBIfam" id="TIGR00212">
    <property type="entry name" value="hemC"/>
    <property type="match status" value="1"/>
</dbReference>
<dbReference type="SUPFAM" id="SSF54782">
    <property type="entry name" value="Porphobilinogen deaminase (hydroxymethylbilane synthase), C-terminal domain"/>
    <property type="match status" value="1"/>
</dbReference>
<comment type="pathway">
    <text evidence="2">Porphyrin-containing compound metabolism; protoporphyrin-IX biosynthesis; coproporphyrinogen-III from 5-aminolevulinate: step 2/4.</text>
</comment>
<sequence>MKEIIIGTRGSKLALTQVQWVMSRLQAIYPEITFQIRVIHTRGDKLTHANLAQAGGYGFFVKEIEDALLSKDIDLAVHSLKDMPAILPHGLKIGAICKRLDARDAFISKDGCKLEDIEPGSGIGTSSLRRQTQLKSFRPDLRVVDLRGNLDTRLKKLTGNRKEVAPLAGLPLQTELPEISGIIVAAAGLYRLKMEGKITQLLPLEPFLPAAGQGALALEVRNQDEIEVMVNVLNDQESMITVFAERAFLEKIGVGCAAPVGVYARIAGDKLIVRGMISEHWEESQTGMSVLHWEEIEGPPQDYRKIGLLLGERMVRLGVKKK</sequence>
<comment type="cofactor">
    <cofactor evidence="7">
        <name>dipyrromethane</name>
        <dbReference type="ChEBI" id="CHEBI:60342"/>
    </cofactor>
    <text evidence="7">Binds 1 dipyrromethane group covalently.</text>
</comment>
<organism evidence="10 11">
    <name type="scientific">Candidatus Desantisbacteria bacterium CG2_30_40_21</name>
    <dbReference type="NCBI Taxonomy" id="1817895"/>
    <lineage>
        <taxon>Bacteria</taxon>
        <taxon>Candidatus Desantisiibacteriota</taxon>
    </lineage>
</organism>
<dbReference type="PROSITE" id="PS00533">
    <property type="entry name" value="PORPHOBILINOGEN_DEAM"/>
    <property type="match status" value="1"/>
</dbReference>
<proteinExistence type="inferred from homology"/>
<dbReference type="InterPro" id="IPR022419">
    <property type="entry name" value="Porphobilin_deaminase_cofac_BS"/>
</dbReference>
<evidence type="ECO:0000256" key="4">
    <source>
        <dbReference type="ARBA" id="ARBA00022679"/>
    </source>
</evidence>
<comment type="catalytic activity">
    <reaction evidence="6 7">
        <text>4 porphobilinogen + H2O = hydroxymethylbilane + 4 NH4(+)</text>
        <dbReference type="Rhea" id="RHEA:13185"/>
        <dbReference type="ChEBI" id="CHEBI:15377"/>
        <dbReference type="ChEBI" id="CHEBI:28938"/>
        <dbReference type="ChEBI" id="CHEBI:57845"/>
        <dbReference type="ChEBI" id="CHEBI:58126"/>
        <dbReference type="EC" id="2.5.1.61"/>
    </reaction>
</comment>
<dbReference type="SUPFAM" id="SSF53850">
    <property type="entry name" value="Periplasmic binding protein-like II"/>
    <property type="match status" value="1"/>
</dbReference>
<dbReference type="EC" id="2.5.1.61" evidence="7"/>